<sequence>MAILYGFLKFLEILEYIAEHVDCLTTPAGKTIWVCLVSYQICLMTGYHELTAAMIAGLMSLTLHYEVHHSEF</sequence>
<organism evidence="1 2">
    <name type="scientific">Adonisia turfae CCMR0082</name>
    <dbReference type="NCBI Taxonomy" id="2304604"/>
    <lineage>
        <taxon>Bacteria</taxon>
        <taxon>Bacillati</taxon>
        <taxon>Cyanobacteriota</taxon>
        <taxon>Adonisia</taxon>
        <taxon>Adonisia turfae</taxon>
    </lineage>
</organism>
<name>A0A6M0SEX0_9CYAN</name>
<reference evidence="1 2" key="1">
    <citation type="journal article" date="2020" name="Microb. Ecol.">
        <title>Ecogenomics of the Marine Benthic Filamentous Cyanobacterium Adonisia.</title>
        <authorList>
            <person name="Walter J.M."/>
            <person name="Coutinho F.H."/>
            <person name="Leomil L."/>
            <person name="Hargreaves P.I."/>
            <person name="Campeao M.E."/>
            <person name="Vieira V.V."/>
            <person name="Silva B.S."/>
            <person name="Fistarol G.O."/>
            <person name="Salomon P.S."/>
            <person name="Sawabe T."/>
            <person name="Mino S."/>
            <person name="Hosokawa M."/>
            <person name="Miyashita H."/>
            <person name="Maruyama F."/>
            <person name="van Verk M.C."/>
            <person name="Dutilh B.E."/>
            <person name="Thompson C.C."/>
            <person name="Thompson F.L."/>
        </authorList>
    </citation>
    <scope>NUCLEOTIDE SEQUENCE [LARGE SCALE GENOMIC DNA]</scope>
    <source>
        <strain evidence="1 2">CCMR0082</strain>
    </source>
</reference>
<dbReference type="Proteomes" id="UP000473574">
    <property type="component" value="Unassembled WGS sequence"/>
</dbReference>
<protein>
    <submittedName>
        <fullName evidence="1">Uncharacterized protein</fullName>
    </submittedName>
</protein>
<dbReference type="AlphaFoldDB" id="A0A6M0SEX0"/>
<evidence type="ECO:0000313" key="2">
    <source>
        <dbReference type="Proteomes" id="UP000473574"/>
    </source>
</evidence>
<proteinExistence type="predicted"/>
<gene>
    <name evidence="1" type="ORF">D0962_30245</name>
</gene>
<comment type="caution">
    <text evidence="1">The sequence shown here is derived from an EMBL/GenBank/DDBJ whole genome shotgun (WGS) entry which is preliminary data.</text>
</comment>
<evidence type="ECO:0000313" key="1">
    <source>
        <dbReference type="EMBL" id="NEZ66984.1"/>
    </source>
</evidence>
<dbReference type="EMBL" id="QZCE01000002">
    <property type="protein sequence ID" value="NEZ66984.1"/>
    <property type="molecule type" value="Genomic_DNA"/>
</dbReference>
<accession>A0A6M0SEX0</accession>
<dbReference type="RefSeq" id="WP_250565152.1">
    <property type="nucleotide sequence ID" value="NZ_QZCE01000002.1"/>
</dbReference>